<gene>
    <name evidence="2" type="ORF">sS8_3702</name>
</gene>
<keyword evidence="3" id="KW-1185">Reference proteome</keyword>
<organism evidence="2 3">
    <name type="scientific">Methylocaldum marinum</name>
    <dbReference type="NCBI Taxonomy" id="1432792"/>
    <lineage>
        <taxon>Bacteria</taxon>
        <taxon>Pseudomonadati</taxon>
        <taxon>Pseudomonadota</taxon>
        <taxon>Gammaproteobacteria</taxon>
        <taxon>Methylococcales</taxon>
        <taxon>Methylococcaceae</taxon>
        <taxon>Methylocaldum</taxon>
    </lineage>
</organism>
<dbReference type="Proteomes" id="UP000266313">
    <property type="component" value="Chromosome"/>
</dbReference>
<name>A0A250L0R8_9GAMM</name>
<dbReference type="AlphaFoldDB" id="A0A250L0R8"/>
<dbReference type="KEGG" id="mmai:sS8_3702"/>
<dbReference type="EMBL" id="AP017928">
    <property type="protein sequence ID" value="BBA35639.1"/>
    <property type="molecule type" value="Genomic_DNA"/>
</dbReference>
<proteinExistence type="predicted"/>
<evidence type="ECO:0000313" key="2">
    <source>
        <dbReference type="EMBL" id="BBA35639.1"/>
    </source>
</evidence>
<accession>A0A250L0R8</accession>
<feature type="transmembrane region" description="Helical" evidence="1">
    <location>
        <begin position="159"/>
        <end position="175"/>
    </location>
</feature>
<dbReference type="RefSeq" id="WP_179952380.1">
    <property type="nucleotide sequence ID" value="NZ_AP017928.1"/>
</dbReference>
<sequence>MTSNQLKDRELFESAIRALEAEIANIGVHLTIDSSARQTYTKQIHAMSTELRMMASTGKISWAQAAQQANEARNLIMEVIRTRSTPVGLAIAQSMKRQGRTLNDLVAKKAQNLYGGGVRFDNLTVQQQNKVFSEIVKSAGKSEPKVTVAMQKLSHAGRGLIFLSIALSVYTVATAENMFDAAGKEVAVTGAGIGGGIAGGALAGLACGPGAPVCVTVGAFVGGGLAAFGVGFIW</sequence>
<evidence type="ECO:0000313" key="3">
    <source>
        <dbReference type="Proteomes" id="UP000266313"/>
    </source>
</evidence>
<feature type="transmembrane region" description="Helical" evidence="1">
    <location>
        <begin position="213"/>
        <end position="233"/>
    </location>
</feature>
<keyword evidence="1" id="KW-1133">Transmembrane helix</keyword>
<protein>
    <submittedName>
        <fullName evidence="2">Uncharacterized protein</fullName>
    </submittedName>
</protein>
<keyword evidence="1" id="KW-0812">Transmembrane</keyword>
<evidence type="ECO:0000256" key="1">
    <source>
        <dbReference type="SAM" id="Phobius"/>
    </source>
</evidence>
<reference evidence="2 3" key="1">
    <citation type="submission" date="2016-12" db="EMBL/GenBank/DDBJ databases">
        <title>Genome sequencing of Methylocaldum marinum.</title>
        <authorList>
            <person name="Takeuchi M."/>
            <person name="Kamagata Y."/>
            <person name="Hiraoka S."/>
            <person name="Oshima K."/>
            <person name="Hattori M."/>
            <person name="Iwasaki W."/>
        </authorList>
    </citation>
    <scope>NUCLEOTIDE SEQUENCE [LARGE SCALE GENOMIC DNA]</scope>
    <source>
        <strain evidence="2 3">S8</strain>
    </source>
</reference>
<feature type="transmembrane region" description="Helical" evidence="1">
    <location>
        <begin position="187"/>
        <end position="206"/>
    </location>
</feature>
<keyword evidence="1" id="KW-0472">Membrane</keyword>